<protein>
    <recommendedName>
        <fullName evidence="3">3'-5' exonuclease domain-containing protein</fullName>
    </recommendedName>
</protein>
<dbReference type="VEuPathDB" id="FungiDB:BO97DRAFT_464588"/>
<dbReference type="Gene3D" id="3.30.420.10">
    <property type="entry name" value="Ribonuclease H-like superfamily/Ribonuclease H"/>
    <property type="match status" value="1"/>
</dbReference>
<sequence>MSVESANINIVVVDSVSLLQSVIDAAVTGLRTDSPSLFINLEGMNLGRCGSISIMSVYVPNKSIVYLIDVHKLGNEAFSTVNRDGKSLKYVLECPAMLNVLFDARRDLDALSALFGLSVDGIRDVQLMELGTRKESKDFLAGLDKCVVNDSNFRQQRNKHGGLTKLILGDCLILL</sequence>
<dbReference type="InterPro" id="IPR036397">
    <property type="entry name" value="RNaseH_sf"/>
</dbReference>
<dbReference type="AlphaFoldDB" id="A0A395HH23"/>
<keyword evidence="2" id="KW-1185">Reference proteome</keyword>
<reference evidence="1 2" key="1">
    <citation type="submission" date="2018-02" db="EMBL/GenBank/DDBJ databases">
        <title>The genomes of Aspergillus section Nigri reveals drivers in fungal speciation.</title>
        <authorList>
            <consortium name="DOE Joint Genome Institute"/>
            <person name="Vesth T.C."/>
            <person name="Nybo J."/>
            <person name="Theobald S."/>
            <person name="Brandl J."/>
            <person name="Frisvad J.C."/>
            <person name="Nielsen K.F."/>
            <person name="Lyhne E.K."/>
            <person name="Kogle M.E."/>
            <person name="Kuo A."/>
            <person name="Riley R."/>
            <person name="Clum A."/>
            <person name="Nolan M."/>
            <person name="Lipzen A."/>
            <person name="Salamov A."/>
            <person name="Henrissat B."/>
            <person name="Wiebenga A."/>
            <person name="De vries R.P."/>
            <person name="Grigoriev I.V."/>
            <person name="Mortensen U.H."/>
            <person name="Andersen M.R."/>
            <person name="Baker S.E."/>
        </authorList>
    </citation>
    <scope>NUCLEOTIDE SEQUENCE [LARGE SCALE GENOMIC DNA]</scope>
    <source>
        <strain evidence="1 2">CBS 101889</strain>
    </source>
</reference>
<dbReference type="Proteomes" id="UP000248961">
    <property type="component" value="Unassembled WGS sequence"/>
</dbReference>
<dbReference type="SUPFAM" id="SSF53098">
    <property type="entry name" value="Ribonuclease H-like"/>
    <property type="match status" value="1"/>
</dbReference>
<gene>
    <name evidence="1" type="ORF">BO97DRAFT_464588</name>
</gene>
<dbReference type="EMBL" id="KZ824339">
    <property type="protein sequence ID" value="RAL07127.1"/>
    <property type="molecule type" value="Genomic_DNA"/>
</dbReference>
<evidence type="ECO:0000313" key="2">
    <source>
        <dbReference type="Proteomes" id="UP000248961"/>
    </source>
</evidence>
<evidence type="ECO:0000313" key="1">
    <source>
        <dbReference type="EMBL" id="RAL07127.1"/>
    </source>
</evidence>
<name>A0A395HH23_ASPHC</name>
<dbReference type="InterPro" id="IPR012337">
    <property type="entry name" value="RNaseH-like_sf"/>
</dbReference>
<organism evidence="1 2">
    <name type="scientific">Aspergillus homomorphus (strain CBS 101889)</name>
    <dbReference type="NCBI Taxonomy" id="1450537"/>
    <lineage>
        <taxon>Eukaryota</taxon>
        <taxon>Fungi</taxon>
        <taxon>Dikarya</taxon>
        <taxon>Ascomycota</taxon>
        <taxon>Pezizomycotina</taxon>
        <taxon>Eurotiomycetes</taxon>
        <taxon>Eurotiomycetidae</taxon>
        <taxon>Eurotiales</taxon>
        <taxon>Aspergillaceae</taxon>
        <taxon>Aspergillus</taxon>
        <taxon>Aspergillus subgen. Circumdati</taxon>
    </lineage>
</organism>
<dbReference type="STRING" id="1450537.A0A395HH23"/>
<dbReference type="GO" id="GO:0003676">
    <property type="term" value="F:nucleic acid binding"/>
    <property type="evidence" value="ECO:0007669"/>
    <property type="project" value="InterPro"/>
</dbReference>
<proteinExistence type="predicted"/>
<accession>A0A395HH23</accession>
<dbReference type="GeneID" id="37203788"/>
<dbReference type="RefSeq" id="XP_025546281.1">
    <property type="nucleotide sequence ID" value="XM_025699499.1"/>
</dbReference>
<evidence type="ECO:0008006" key="3">
    <source>
        <dbReference type="Google" id="ProtNLM"/>
    </source>
</evidence>
<dbReference type="PANTHER" id="PTHR43040:SF1">
    <property type="entry name" value="RIBONUCLEASE D"/>
    <property type="match status" value="1"/>
</dbReference>
<dbReference type="OrthoDB" id="26838at2759"/>
<dbReference type="PANTHER" id="PTHR43040">
    <property type="entry name" value="RIBONUCLEASE D"/>
    <property type="match status" value="1"/>
</dbReference>